<dbReference type="InterPro" id="IPR000073">
    <property type="entry name" value="AB_hydrolase_1"/>
</dbReference>
<sequence>MQSQEWKVPGAPVNGYLWAAPHPRGAVLIAHGFGEYAARYVDHYYALIPTLVASGFSVYAYDQRGHGHSQGPRAVADMNLLVEDHLKARETLRSRPGDDQDQPVFALGHSMGGLITAASAARDPRGLSGVILSSPSLLVGQNNPPLVRRLAPLLARIAPAAPTTQLDTDGLSRLPEEVAAYKADPLVYHGKVPALSAATMLGLSQKLWPQYASWRLPTLVVHGTADTITDPSGSQRFIETIASADKTLIAQEGGYHELLNDRPRAEIRQAILDWLLQRS</sequence>
<keyword evidence="2" id="KW-0378">Hydrolase</keyword>
<name>A0ABQ2GVA9_9DEIO</name>
<feature type="domain" description="Serine aminopeptidase S33" evidence="1">
    <location>
        <begin position="22"/>
        <end position="262"/>
    </location>
</feature>
<dbReference type="InterPro" id="IPR022742">
    <property type="entry name" value="Hydrolase_4"/>
</dbReference>
<dbReference type="Pfam" id="PF12146">
    <property type="entry name" value="Hydrolase_4"/>
    <property type="match status" value="1"/>
</dbReference>
<dbReference type="EMBL" id="BMOM01000021">
    <property type="protein sequence ID" value="GGM15191.1"/>
    <property type="molecule type" value="Genomic_DNA"/>
</dbReference>
<dbReference type="RefSeq" id="WP_188904657.1">
    <property type="nucleotide sequence ID" value="NZ_BMOM01000021.1"/>
</dbReference>
<dbReference type="SUPFAM" id="SSF53474">
    <property type="entry name" value="alpha/beta-Hydrolases"/>
    <property type="match status" value="1"/>
</dbReference>
<accession>A0ABQ2GVA9</accession>
<dbReference type="InterPro" id="IPR051044">
    <property type="entry name" value="MAG_DAG_Lipase"/>
</dbReference>
<dbReference type="Proteomes" id="UP000661918">
    <property type="component" value="Unassembled WGS sequence"/>
</dbReference>
<evidence type="ECO:0000259" key="1">
    <source>
        <dbReference type="Pfam" id="PF12146"/>
    </source>
</evidence>
<dbReference type="PANTHER" id="PTHR11614">
    <property type="entry name" value="PHOSPHOLIPASE-RELATED"/>
    <property type="match status" value="1"/>
</dbReference>
<dbReference type="Gene3D" id="3.40.50.1820">
    <property type="entry name" value="alpha/beta hydrolase"/>
    <property type="match status" value="1"/>
</dbReference>
<comment type="caution">
    <text evidence="2">The sequence shown here is derived from an EMBL/GenBank/DDBJ whole genome shotgun (WGS) entry which is preliminary data.</text>
</comment>
<gene>
    <name evidence="2" type="ORF">GCM10010841_24590</name>
</gene>
<dbReference type="PRINTS" id="PR00111">
    <property type="entry name" value="ABHYDROLASE"/>
</dbReference>
<dbReference type="GO" id="GO:0016787">
    <property type="term" value="F:hydrolase activity"/>
    <property type="evidence" value="ECO:0007669"/>
    <property type="project" value="UniProtKB-KW"/>
</dbReference>
<reference evidence="3" key="1">
    <citation type="journal article" date="2019" name="Int. J. Syst. Evol. Microbiol.">
        <title>The Global Catalogue of Microorganisms (GCM) 10K type strain sequencing project: providing services to taxonomists for standard genome sequencing and annotation.</title>
        <authorList>
            <consortium name="The Broad Institute Genomics Platform"/>
            <consortium name="The Broad Institute Genome Sequencing Center for Infectious Disease"/>
            <person name="Wu L."/>
            <person name="Ma J."/>
        </authorList>
    </citation>
    <scope>NUCLEOTIDE SEQUENCE [LARGE SCALE GENOMIC DNA]</scope>
    <source>
        <strain evidence="3">JCM 15443</strain>
    </source>
</reference>
<proteinExistence type="predicted"/>
<evidence type="ECO:0000313" key="3">
    <source>
        <dbReference type="Proteomes" id="UP000661918"/>
    </source>
</evidence>
<evidence type="ECO:0000313" key="2">
    <source>
        <dbReference type="EMBL" id="GGM15191.1"/>
    </source>
</evidence>
<keyword evidence="3" id="KW-1185">Reference proteome</keyword>
<organism evidence="2 3">
    <name type="scientific">Deinococcus aerophilus</name>
    <dbReference type="NCBI Taxonomy" id="522488"/>
    <lineage>
        <taxon>Bacteria</taxon>
        <taxon>Thermotogati</taxon>
        <taxon>Deinococcota</taxon>
        <taxon>Deinococci</taxon>
        <taxon>Deinococcales</taxon>
        <taxon>Deinococcaceae</taxon>
        <taxon>Deinococcus</taxon>
    </lineage>
</organism>
<protein>
    <submittedName>
        <fullName evidence="2">Hydrolase</fullName>
    </submittedName>
</protein>
<dbReference type="InterPro" id="IPR029058">
    <property type="entry name" value="AB_hydrolase_fold"/>
</dbReference>